<evidence type="ECO:0000313" key="2">
    <source>
        <dbReference type="Proteomes" id="UP001178508"/>
    </source>
</evidence>
<organism evidence="1 2">
    <name type="scientific">Xyrichtys novacula</name>
    <name type="common">Pearly razorfish</name>
    <name type="synonym">Hemipteronotus novacula</name>
    <dbReference type="NCBI Taxonomy" id="13765"/>
    <lineage>
        <taxon>Eukaryota</taxon>
        <taxon>Metazoa</taxon>
        <taxon>Chordata</taxon>
        <taxon>Craniata</taxon>
        <taxon>Vertebrata</taxon>
        <taxon>Euteleostomi</taxon>
        <taxon>Actinopterygii</taxon>
        <taxon>Neopterygii</taxon>
        <taxon>Teleostei</taxon>
        <taxon>Neoteleostei</taxon>
        <taxon>Acanthomorphata</taxon>
        <taxon>Eupercaria</taxon>
        <taxon>Labriformes</taxon>
        <taxon>Labridae</taxon>
        <taxon>Xyrichtys</taxon>
    </lineage>
</organism>
<dbReference type="Proteomes" id="UP001178508">
    <property type="component" value="Chromosome 15"/>
</dbReference>
<accession>A0AAV1GJE0</accession>
<dbReference type="EMBL" id="OY660878">
    <property type="protein sequence ID" value="CAJ1073593.1"/>
    <property type="molecule type" value="Genomic_DNA"/>
</dbReference>
<protein>
    <submittedName>
        <fullName evidence="1">ATP-dependent RNA helicase TDRD9 isoform X2</fullName>
    </submittedName>
</protein>
<proteinExistence type="predicted"/>
<dbReference type="AlphaFoldDB" id="A0AAV1GJE0"/>
<keyword evidence="1" id="KW-0347">Helicase</keyword>
<reference evidence="1" key="1">
    <citation type="submission" date="2023-08" db="EMBL/GenBank/DDBJ databases">
        <authorList>
            <person name="Alioto T."/>
            <person name="Alioto T."/>
            <person name="Gomez Garrido J."/>
        </authorList>
    </citation>
    <scope>NUCLEOTIDE SEQUENCE</scope>
</reference>
<name>A0AAV1GJE0_XYRNO</name>
<keyword evidence="1" id="KW-0067">ATP-binding</keyword>
<gene>
    <name evidence="1" type="ORF">XNOV1_A004896</name>
</gene>
<keyword evidence="1" id="KW-0378">Hydrolase</keyword>
<dbReference type="GO" id="GO:0004386">
    <property type="term" value="F:helicase activity"/>
    <property type="evidence" value="ECO:0007669"/>
    <property type="project" value="UniProtKB-KW"/>
</dbReference>
<sequence length="179" mass="19587">MLVAGTVSVNSSGTQILLKDTSIMPDIPGLPALLTMLFTPIMELCTNEEGTCYIGALCGLGWNSQTQKGILPENDIELAFDVKFDAEDIIQINALRAAINRLVCEGVNGTLHLGPNKIAQLQEDCQDRLIGLFTKSPPREAVTPMEKYLMWNQELNVEPGSTGTRDVLFQLHPFTPLNS</sequence>
<evidence type="ECO:0000313" key="1">
    <source>
        <dbReference type="EMBL" id="CAJ1073593.1"/>
    </source>
</evidence>
<keyword evidence="1" id="KW-0547">Nucleotide-binding</keyword>
<keyword evidence="2" id="KW-1185">Reference proteome</keyword>